<dbReference type="EMBL" id="JBHGVX010000002">
    <property type="protein sequence ID" value="KAL1799382.1"/>
    <property type="molecule type" value="Genomic_DNA"/>
</dbReference>
<name>A0ABR3USV7_9PLEO</name>
<reference evidence="3 4" key="1">
    <citation type="submission" date="2024-09" db="EMBL/GenBank/DDBJ databases">
        <title>T2T genomes of carrot and Alternaria dauci and their utility for understanding host-pathogen interaction during carrot leaf blight disease.</title>
        <authorList>
            <person name="Liu W."/>
            <person name="Xu S."/>
            <person name="Ou C."/>
            <person name="Liu X."/>
            <person name="Zhuang F."/>
            <person name="Deng X.W."/>
        </authorList>
    </citation>
    <scope>NUCLEOTIDE SEQUENCE [LARGE SCALE GENOMIC DNA]</scope>
    <source>
        <strain evidence="3 4">A2016</strain>
    </source>
</reference>
<organism evidence="3 4">
    <name type="scientific">Alternaria dauci</name>
    <dbReference type="NCBI Taxonomy" id="48095"/>
    <lineage>
        <taxon>Eukaryota</taxon>
        <taxon>Fungi</taxon>
        <taxon>Dikarya</taxon>
        <taxon>Ascomycota</taxon>
        <taxon>Pezizomycotina</taxon>
        <taxon>Dothideomycetes</taxon>
        <taxon>Pleosporomycetidae</taxon>
        <taxon>Pleosporales</taxon>
        <taxon>Pleosporineae</taxon>
        <taxon>Pleosporaceae</taxon>
        <taxon>Alternaria</taxon>
        <taxon>Alternaria sect. Porri</taxon>
    </lineage>
</organism>
<dbReference type="RefSeq" id="XP_069309966.1">
    <property type="nucleotide sequence ID" value="XM_069448692.1"/>
</dbReference>
<protein>
    <recommendedName>
        <fullName evidence="5">Peptidase A1 domain-containing protein</fullName>
    </recommendedName>
</protein>
<dbReference type="Gene3D" id="2.40.70.10">
    <property type="entry name" value="Acid Proteases"/>
    <property type="match status" value="2"/>
</dbReference>
<dbReference type="Gene3D" id="1.20.5.510">
    <property type="entry name" value="Single helix bin"/>
    <property type="match status" value="1"/>
</dbReference>
<evidence type="ECO:0000256" key="1">
    <source>
        <dbReference type="SAM" id="Phobius"/>
    </source>
</evidence>
<sequence>MAPSWRLLSSFTLSLAALLVAQSSLIAAQCDIPPLTLTWSNLSVTQDGLGVARGIELGIGTPHQIFAFRPSTTLNNTRINNVVNCGSASNDSCIGGLGGTFDSSKSSSYAVSIKSQWNGSQIDDEDDTGGYVYFNDDVAFQENGHVDGFPLVMDSEVWGGIQSGLPLGTNSSFLRAAVAGGVAPSQVFGLWSGSRGVDPHDGLLVVGGYDRARVDPASNFTTFPIGEWNLERACPLQVTVTNLTYQDHPLIPDDSDELIACIEPSTQRFVFPPAIAQAFGVHTGQNETAYPGKMHYNVSSRPMGDLVITLAGGYQSTIPNRELFAPLRGSDQYGRYSIINDSTLDASIADTRKSDPGDVDSTLGGLFLTFNYLLVDYAKSEFQLAPAVAADAEDVSPDPTAICTPTNTAPPSPTPTPEKSTNTGAIAGGVVGGVAGLALLGAIGFLLFRRNRRAKKDPPPVSEIDGQPHSPVQQVVRQPSEMMAHVAAPVHEMPATRYPSFRKSEGRGWR</sequence>
<keyword evidence="4" id="KW-1185">Reference proteome</keyword>
<evidence type="ECO:0008006" key="5">
    <source>
        <dbReference type="Google" id="ProtNLM"/>
    </source>
</evidence>
<feature type="transmembrane region" description="Helical" evidence="1">
    <location>
        <begin position="425"/>
        <end position="448"/>
    </location>
</feature>
<dbReference type="SUPFAM" id="SSF50630">
    <property type="entry name" value="Acid proteases"/>
    <property type="match status" value="1"/>
</dbReference>
<comment type="caution">
    <text evidence="3">The sequence shown here is derived from an EMBL/GenBank/DDBJ whole genome shotgun (WGS) entry which is preliminary data.</text>
</comment>
<dbReference type="Proteomes" id="UP001578633">
    <property type="component" value="Chromosome 2"/>
</dbReference>
<feature type="signal peptide" evidence="2">
    <location>
        <begin position="1"/>
        <end position="23"/>
    </location>
</feature>
<keyword evidence="1" id="KW-0472">Membrane</keyword>
<evidence type="ECO:0000313" key="3">
    <source>
        <dbReference type="EMBL" id="KAL1799382.1"/>
    </source>
</evidence>
<evidence type="ECO:0000256" key="2">
    <source>
        <dbReference type="SAM" id="SignalP"/>
    </source>
</evidence>
<dbReference type="GeneID" id="96083741"/>
<evidence type="ECO:0000313" key="4">
    <source>
        <dbReference type="Proteomes" id="UP001578633"/>
    </source>
</evidence>
<dbReference type="InterPro" id="IPR021109">
    <property type="entry name" value="Peptidase_aspartic_dom_sf"/>
</dbReference>
<keyword evidence="2" id="KW-0732">Signal</keyword>
<keyword evidence="1" id="KW-1133">Transmembrane helix</keyword>
<gene>
    <name evidence="3" type="ORF">ACET3X_003419</name>
</gene>
<accession>A0ABR3USV7</accession>
<feature type="chain" id="PRO_5046145726" description="Peptidase A1 domain-containing protein" evidence="2">
    <location>
        <begin position="24"/>
        <end position="510"/>
    </location>
</feature>
<keyword evidence="1" id="KW-0812">Transmembrane</keyword>
<proteinExistence type="predicted"/>